<protein>
    <submittedName>
        <fullName evidence="1">Uncharacterized protein</fullName>
    </submittedName>
</protein>
<evidence type="ECO:0000313" key="2">
    <source>
        <dbReference type="Proteomes" id="UP000519439"/>
    </source>
</evidence>
<name>A0A7W6IIF7_9HYPH</name>
<dbReference type="AlphaFoldDB" id="A0A7W6IIF7"/>
<keyword evidence="2" id="KW-1185">Reference proteome</keyword>
<gene>
    <name evidence="1" type="ORF">GGR34_003751</name>
</gene>
<dbReference type="EMBL" id="JACIDC010000019">
    <property type="protein sequence ID" value="MBB4042066.1"/>
    <property type="molecule type" value="Genomic_DNA"/>
</dbReference>
<reference evidence="1 2" key="1">
    <citation type="submission" date="2020-08" db="EMBL/GenBank/DDBJ databases">
        <title>Genomic Encyclopedia of Type Strains, Phase IV (KMG-IV): sequencing the most valuable type-strain genomes for metagenomic binning, comparative biology and taxonomic classification.</title>
        <authorList>
            <person name="Goeker M."/>
        </authorList>
    </citation>
    <scope>NUCLEOTIDE SEQUENCE [LARGE SCALE GENOMIC DNA]</scope>
    <source>
        <strain evidence="1 2">DSM 15743</strain>
    </source>
</reference>
<proteinExistence type="predicted"/>
<evidence type="ECO:0000313" key="1">
    <source>
        <dbReference type="EMBL" id="MBB4042066.1"/>
    </source>
</evidence>
<dbReference type="RefSeq" id="WP_245265244.1">
    <property type="nucleotide sequence ID" value="NZ_JACIDC010000019.1"/>
</dbReference>
<comment type="caution">
    <text evidence="1">The sequence shown here is derived from an EMBL/GenBank/DDBJ whole genome shotgun (WGS) entry which is preliminary data.</text>
</comment>
<organism evidence="1 2">
    <name type="scientific">Microvirga flocculans</name>
    <dbReference type="NCBI Taxonomy" id="217168"/>
    <lineage>
        <taxon>Bacteria</taxon>
        <taxon>Pseudomonadati</taxon>
        <taxon>Pseudomonadota</taxon>
        <taxon>Alphaproteobacteria</taxon>
        <taxon>Hyphomicrobiales</taxon>
        <taxon>Methylobacteriaceae</taxon>
        <taxon>Microvirga</taxon>
    </lineage>
</organism>
<dbReference type="Proteomes" id="UP000519439">
    <property type="component" value="Unassembled WGS sequence"/>
</dbReference>
<sequence length="55" mass="6039">MATAAKRTMSDTLRSAQEIALLSGNNQAQAKATETWFTATAECQREMIGFVSMRL</sequence>
<accession>A0A7W6IIF7</accession>